<dbReference type="CDD" id="cd06533">
    <property type="entry name" value="Glyco_transf_WecG_TagA"/>
    <property type="match status" value="1"/>
</dbReference>
<evidence type="ECO:0000256" key="1">
    <source>
        <dbReference type="ARBA" id="ARBA00022676"/>
    </source>
</evidence>
<evidence type="ECO:0000256" key="4">
    <source>
        <dbReference type="ARBA" id="ARBA00023316"/>
    </source>
</evidence>
<dbReference type="InterPro" id="IPR034714">
    <property type="entry name" value="TagA_TarA"/>
</dbReference>
<proteinExistence type="inferred from homology"/>
<dbReference type="AlphaFoldDB" id="A0A7V9YZS1"/>
<keyword evidence="1 5" id="KW-0328">Glycosyltransferase</keyword>
<dbReference type="GO" id="GO:0047244">
    <property type="term" value="F:N-acetylglucosaminyldiphosphoundecaprenol N-acetyl-beta-D-mannosaminyltransferase activity"/>
    <property type="evidence" value="ECO:0007669"/>
    <property type="project" value="UniProtKB-UniRule"/>
</dbReference>
<dbReference type="HAMAP" id="MF_02070">
    <property type="entry name" value="TagA_TarA"/>
    <property type="match status" value="1"/>
</dbReference>
<dbReference type="Pfam" id="PF03808">
    <property type="entry name" value="Glyco_tran_WecG"/>
    <property type="match status" value="1"/>
</dbReference>
<comment type="similarity">
    <text evidence="5">Belongs to the glycosyltransferase 26 family. TagA/TarA subfamily.</text>
</comment>
<dbReference type="GO" id="GO:0019350">
    <property type="term" value="P:teichoic acid biosynthetic process"/>
    <property type="evidence" value="ECO:0007669"/>
    <property type="project" value="UniProtKB-UniRule"/>
</dbReference>
<evidence type="ECO:0000313" key="7">
    <source>
        <dbReference type="Proteomes" id="UP000580891"/>
    </source>
</evidence>
<comment type="catalytic activity">
    <reaction evidence="5">
        <text>UDP-N-acetyl-alpha-D-mannosamine + N-acetyl-alpha-D-glucosaminyl-di-trans,octa-cis-undecaprenyl diphosphate = N-acetyl-beta-D-mannosaminyl-(1-&gt;4)-N-acetyl-alpha-D-glucosaminyl di-trans,octa-cis-undecaprenyl diphosphate + UDP + H(+)</text>
        <dbReference type="Rhea" id="RHEA:16053"/>
        <dbReference type="ChEBI" id="CHEBI:15378"/>
        <dbReference type="ChEBI" id="CHEBI:58223"/>
        <dbReference type="ChEBI" id="CHEBI:62959"/>
        <dbReference type="ChEBI" id="CHEBI:68623"/>
        <dbReference type="ChEBI" id="CHEBI:132210"/>
        <dbReference type="EC" id="2.4.1.187"/>
    </reaction>
</comment>
<keyword evidence="7" id="KW-1185">Reference proteome</keyword>
<keyword evidence="3 5" id="KW-0777">Teichoic acid biosynthesis</keyword>
<protein>
    <recommendedName>
        <fullName evidence="5">N-acetylglucosaminyldiphosphoundecaprenol N-acetyl-beta-D-mannosaminyltransferase</fullName>
        <ecNumber evidence="5">2.4.1.187</ecNumber>
    </recommendedName>
    <alternativeName>
        <fullName evidence="5">N-acetylmannosaminyltransferase</fullName>
    </alternativeName>
    <alternativeName>
        <fullName evidence="5">UDP-N-acetylmannosamine transferase</fullName>
    </alternativeName>
    <alternativeName>
        <fullName evidence="5">UDP-N-acetylmannosamine:N-acetylglucosaminyl pyrophosphorylundecaprenol N-acetylmannosaminyltransferase</fullName>
    </alternativeName>
</protein>
<sequence>MKKEKYLGVYVSTLNYDEIIADLKTRMAAGEKSTIIAVNPEKLIAAGKDESVKELINSATYQIPDGIGVVLASKLKGGSIKSRVTGIDMMERLIQFAAQENHRVFLYGAKEEVVKKAKENLEAKYPGLQIAGYSNGYVQDHEALVKKINDSGADILFVALGSPRQELWIKKYMNDLNVKVFQGVGGSFDVFAGHVKRAPKLFRNLGLEWFYRLITDPKRFKRQLALPHFLWKILFEKSSSSKA</sequence>
<keyword evidence="2 5" id="KW-0808">Transferase</keyword>
<dbReference type="EC" id="2.4.1.187" evidence="5"/>
<dbReference type="InterPro" id="IPR004629">
    <property type="entry name" value="WecG_TagA_CpsF"/>
</dbReference>
<comment type="pathway">
    <text evidence="5">Cell wall biogenesis; teichoic acid biosynthesis.</text>
</comment>
<reference evidence="6 7" key="1">
    <citation type="submission" date="2020-07" db="EMBL/GenBank/DDBJ databases">
        <title>Genomic Encyclopedia of Type Strains, Phase IV (KMG-IV): sequencing the most valuable type-strain genomes for metagenomic binning, comparative biology and taxonomic classification.</title>
        <authorList>
            <person name="Goeker M."/>
        </authorList>
    </citation>
    <scope>NUCLEOTIDE SEQUENCE [LARGE SCALE GENOMIC DNA]</scope>
    <source>
        <strain evidence="6 7">DSM 25220</strain>
    </source>
</reference>
<dbReference type="RefSeq" id="WP_181537129.1">
    <property type="nucleotide sequence ID" value="NZ_JACDUU010000003.1"/>
</dbReference>
<dbReference type="UniPathway" id="UPA00632"/>
<dbReference type="GO" id="GO:0071555">
    <property type="term" value="P:cell wall organization"/>
    <property type="evidence" value="ECO:0007669"/>
    <property type="project" value="UniProtKB-KW"/>
</dbReference>
<gene>
    <name evidence="6" type="ORF">HNQ85_001558</name>
</gene>
<dbReference type="EMBL" id="JACDUU010000003">
    <property type="protein sequence ID" value="MBA2871288.1"/>
    <property type="molecule type" value="Genomic_DNA"/>
</dbReference>
<dbReference type="NCBIfam" id="TIGR00696">
    <property type="entry name" value="wecG_tagA_cpsF"/>
    <property type="match status" value="1"/>
</dbReference>
<name>A0A7V9YZS1_9BACL</name>
<accession>A0A7V9YZS1</accession>
<dbReference type="PANTHER" id="PTHR34136">
    <property type="match status" value="1"/>
</dbReference>
<dbReference type="Proteomes" id="UP000580891">
    <property type="component" value="Unassembled WGS sequence"/>
</dbReference>
<organism evidence="6 7">
    <name type="scientific">[Anoxybacillus] calidus</name>
    <dbReference type="NCBI Taxonomy" id="575178"/>
    <lineage>
        <taxon>Bacteria</taxon>
        <taxon>Bacillati</taxon>
        <taxon>Bacillota</taxon>
        <taxon>Bacilli</taxon>
        <taxon>Bacillales</taxon>
        <taxon>Anoxybacillaceae</taxon>
        <taxon>Paranoxybacillus</taxon>
    </lineage>
</organism>
<keyword evidence="4 5" id="KW-0961">Cell wall biogenesis/degradation</keyword>
<evidence type="ECO:0000256" key="2">
    <source>
        <dbReference type="ARBA" id="ARBA00022679"/>
    </source>
</evidence>
<evidence type="ECO:0000313" key="6">
    <source>
        <dbReference type="EMBL" id="MBA2871288.1"/>
    </source>
</evidence>
<evidence type="ECO:0000256" key="3">
    <source>
        <dbReference type="ARBA" id="ARBA00022944"/>
    </source>
</evidence>
<comment type="function">
    <text evidence="5">Catalyzes the conversion of GlcNAc-PP-undecaprenol into ManNAc-GlcNAc-PP-undecaprenol, the first committed lipid intermediate in the de novo synthesis of teichoic acid.</text>
</comment>
<evidence type="ECO:0000256" key="5">
    <source>
        <dbReference type="HAMAP-Rule" id="MF_02070"/>
    </source>
</evidence>
<dbReference type="PANTHER" id="PTHR34136:SF1">
    <property type="entry name" value="UDP-N-ACETYL-D-MANNOSAMINURONIC ACID TRANSFERASE"/>
    <property type="match status" value="1"/>
</dbReference>
<comment type="caution">
    <text evidence="6">The sequence shown here is derived from an EMBL/GenBank/DDBJ whole genome shotgun (WGS) entry which is preliminary data.</text>
</comment>